<evidence type="ECO:0000256" key="2">
    <source>
        <dbReference type="ARBA" id="ARBA00009142"/>
    </source>
</evidence>
<keyword evidence="5 8" id="KW-0812">Transmembrane</keyword>
<evidence type="ECO:0000256" key="3">
    <source>
        <dbReference type="ARBA" id="ARBA00022448"/>
    </source>
</evidence>
<evidence type="ECO:0000256" key="6">
    <source>
        <dbReference type="ARBA" id="ARBA00022989"/>
    </source>
</evidence>
<feature type="transmembrane region" description="Helical" evidence="8">
    <location>
        <begin position="91"/>
        <end position="109"/>
    </location>
</feature>
<dbReference type="AlphaFoldDB" id="A0A6M9PL87"/>
<evidence type="ECO:0000256" key="5">
    <source>
        <dbReference type="ARBA" id="ARBA00022692"/>
    </source>
</evidence>
<feature type="transmembrane region" description="Helical" evidence="8">
    <location>
        <begin position="188"/>
        <end position="205"/>
    </location>
</feature>
<evidence type="ECO:0000313" key="10">
    <source>
        <dbReference type="Proteomes" id="UP000500806"/>
    </source>
</evidence>
<evidence type="ECO:0000256" key="4">
    <source>
        <dbReference type="ARBA" id="ARBA00022475"/>
    </source>
</evidence>
<dbReference type="KEGG" id="pani:DCO16_07900"/>
<proteinExistence type="inferred from homology"/>
<keyword evidence="10" id="KW-1185">Reference proteome</keyword>
<reference evidence="9 10" key="1">
    <citation type="submission" date="2018-04" db="EMBL/GenBank/DDBJ databases">
        <title>Polynucleobacter sp. LimPoW16 genome.</title>
        <authorList>
            <person name="Hahn M.W."/>
        </authorList>
    </citation>
    <scope>NUCLEOTIDE SEQUENCE [LARGE SCALE GENOMIC DNA]</scope>
    <source>
        <strain evidence="9 10">LimPoW16</strain>
    </source>
</reference>
<dbReference type="Proteomes" id="UP000500806">
    <property type="component" value="Chromosome"/>
</dbReference>
<dbReference type="EMBL" id="CP028941">
    <property type="protein sequence ID" value="QKM62984.1"/>
    <property type="molecule type" value="Genomic_DNA"/>
</dbReference>
<keyword evidence="7 8" id="KW-0472">Membrane</keyword>
<sequence length="238" mass="25929">MASLAIFIAYFIFGISGFGASLVAVPILAQFYPLQSIVPVMVLIDIVASLYLGRRLSGEADKAELIWILPFTLLGMLIGITLLLSAPSEPLLAILGCFATLNGVRVLMIRKSDVHKKINQWWALPFGIAGGIFTALFATGGAIYASYLQMRIANPHVVRATMAFAILMLTFLRLIFMIVTGLLLSSNIFGLAIALVFPMGLGMWLGTRMHSKMSMAGVQRIYGLILLFSGLLLVLRQF</sequence>
<keyword evidence="4 8" id="KW-1003">Cell membrane</keyword>
<dbReference type="PANTHER" id="PTHR30269">
    <property type="entry name" value="TRANSMEMBRANE PROTEIN YFCA"/>
    <property type="match status" value="1"/>
</dbReference>
<feature type="transmembrane region" description="Helical" evidence="8">
    <location>
        <begin position="34"/>
        <end position="53"/>
    </location>
</feature>
<keyword evidence="3" id="KW-0813">Transport</keyword>
<dbReference type="GO" id="GO:0005886">
    <property type="term" value="C:plasma membrane"/>
    <property type="evidence" value="ECO:0007669"/>
    <property type="project" value="UniProtKB-SubCell"/>
</dbReference>
<dbReference type="RefSeq" id="WP_173943140.1">
    <property type="nucleotide sequence ID" value="NZ_CBCSCD010000001.1"/>
</dbReference>
<organism evidence="9 10">
    <name type="scientific">Polynucleobacter antarcticus</name>
    <dbReference type="NCBI Taxonomy" id="1743162"/>
    <lineage>
        <taxon>Bacteria</taxon>
        <taxon>Pseudomonadati</taxon>
        <taxon>Pseudomonadota</taxon>
        <taxon>Betaproteobacteria</taxon>
        <taxon>Burkholderiales</taxon>
        <taxon>Burkholderiaceae</taxon>
        <taxon>Polynucleobacter</taxon>
    </lineage>
</organism>
<dbReference type="InterPro" id="IPR002781">
    <property type="entry name" value="TM_pro_TauE-like"/>
</dbReference>
<feature type="transmembrane region" description="Helical" evidence="8">
    <location>
        <begin position="65"/>
        <end position="85"/>
    </location>
</feature>
<evidence type="ECO:0000313" key="9">
    <source>
        <dbReference type="EMBL" id="QKM62984.1"/>
    </source>
</evidence>
<feature type="transmembrane region" description="Helical" evidence="8">
    <location>
        <begin position="217"/>
        <end position="235"/>
    </location>
</feature>
<comment type="subcellular location">
    <subcellularLocation>
        <location evidence="1 8">Cell membrane</location>
        <topology evidence="1 8">Multi-pass membrane protein</topology>
    </subcellularLocation>
</comment>
<evidence type="ECO:0000256" key="7">
    <source>
        <dbReference type="ARBA" id="ARBA00023136"/>
    </source>
</evidence>
<dbReference type="InterPro" id="IPR052017">
    <property type="entry name" value="TSUP"/>
</dbReference>
<dbReference type="Pfam" id="PF01925">
    <property type="entry name" value="TauE"/>
    <property type="match status" value="1"/>
</dbReference>
<feature type="transmembrane region" description="Helical" evidence="8">
    <location>
        <begin position="157"/>
        <end position="176"/>
    </location>
</feature>
<dbReference type="PANTHER" id="PTHR30269:SF32">
    <property type="entry name" value="MEMBRANE TRANSPORTER PROTEIN-RELATED"/>
    <property type="match status" value="1"/>
</dbReference>
<feature type="transmembrane region" description="Helical" evidence="8">
    <location>
        <begin position="121"/>
        <end position="145"/>
    </location>
</feature>
<comment type="similarity">
    <text evidence="2 8">Belongs to the 4-toluene sulfonate uptake permease (TSUP) (TC 2.A.102) family.</text>
</comment>
<evidence type="ECO:0000256" key="1">
    <source>
        <dbReference type="ARBA" id="ARBA00004651"/>
    </source>
</evidence>
<name>A0A6M9PL87_9BURK</name>
<feature type="transmembrane region" description="Helical" evidence="8">
    <location>
        <begin position="7"/>
        <end position="28"/>
    </location>
</feature>
<keyword evidence="6 8" id="KW-1133">Transmembrane helix</keyword>
<evidence type="ECO:0000256" key="8">
    <source>
        <dbReference type="RuleBase" id="RU363041"/>
    </source>
</evidence>
<protein>
    <recommendedName>
        <fullName evidence="8">Probable membrane transporter protein</fullName>
    </recommendedName>
</protein>
<accession>A0A6M9PL87</accession>
<gene>
    <name evidence="9" type="ORF">DCO16_07900</name>
</gene>